<dbReference type="RefSeq" id="WP_099874347.1">
    <property type="nucleotide sequence ID" value="NZ_CP024608.1"/>
</dbReference>
<proteinExistence type="predicted"/>
<dbReference type="AlphaFoldDB" id="A0A2D2DHB3"/>
<accession>A0A2D2DHB3</accession>
<dbReference type="KEGG" id="mass:CR152_07460"/>
<reference evidence="2" key="1">
    <citation type="submission" date="2017-10" db="EMBL/GenBank/DDBJ databases">
        <title>Massilia psychrophilum sp. nov., a novel purple-pigmented bacterium isolated from Tianshan glacier, Xinjiang Municipality, China.</title>
        <authorList>
            <person name="Wang H."/>
        </authorList>
    </citation>
    <scope>NUCLEOTIDE SEQUENCE [LARGE SCALE GENOMIC DNA]</scope>
    <source>
        <strain evidence="2">B2</strain>
    </source>
</reference>
<dbReference type="EMBL" id="CP024608">
    <property type="protein sequence ID" value="ATQ74363.1"/>
    <property type="molecule type" value="Genomic_DNA"/>
</dbReference>
<keyword evidence="1" id="KW-0732">Signal</keyword>
<evidence type="ECO:0008006" key="4">
    <source>
        <dbReference type="Google" id="ProtNLM"/>
    </source>
</evidence>
<evidence type="ECO:0000313" key="3">
    <source>
        <dbReference type="Proteomes" id="UP000229897"/>
    </source>
</evidence>
<gene>
    <name evidence="2" type="ORF">CR152_07460</name>
</gene>
<organism evidence="2 3">
    <name type="scientific">Massilia violaceinigra</name>
    <dbReference type="NCBI Taxonomy" id="2045208"/>
    <lineage>
        <taxon>Bacteria</taxon>
        <taxon>Pseudomonadati</taxon>
        <taxon>Pseudomonadota</taxon>
        <taxon>Betaproteobacteria</taxon>
        <taxon>Burkholderiales</taxon>
        <taxon>Oxalobacteraceae</taxon>
        <taxon>Telluria group</taxon>
        <taxon>Massilia</taxon>
    </lineage>
</organism>
<keyword evidence="3" id="KW-1185">Reference proteome</keyword>
<feature type="signal peptide" evidence="1">
    <location>
        <begin position="1"/>
        <end position="22"/>
    </location>
</feature>
<evidence type="ECO:0000313" key="2">
    <source>
        <dbReference type="EMBL" id="ATQ74363.1"/>
    </source>
</evidence>
<name>A0A2D2DHB3_9BURK</name>
<evidence type="ECO:0000256" key="1">
    <source>
        <dbReference type="SAM" id="SignalP"/>
    </source>
</evidence>
<dbReference type="OrthoDB" id="8779307at2"/>
<sequence>MKKFISVCLAATAVLCIAPSHAAPVDITGRWIIDLAPMVAEMKAKKAPAKAIASMEETFRGGIMTIDAKAVKLSVAGYDGQQAVTLKYKMVSSTDNCATMLMDGSPRPIAYCLVAGGMQVKDPTAGMTQFYRRH</sequence>
<feature type="chain" id="PRO_5013615374" description="DUF3617 domain-containing protein" evidence="1">
    <location>
        <begin position="23"/>
        <end position="134"/>
    </location>
</feature>
<dbReference type="Proteomes" id="UP000229897">
    <property type="component" value="Chromosome"/>
</dbReference>
<protein>
    <recommendedName>
        <fullName evidence="4">DUF3617 domain-containing protein</fullName>
    </recommendedName>
</protein>